<keyword evidence="1" id="KW-1133">Transmembrane helix</keyword>
<name>A0A9X3IR87_9GAMM</name>
<dbReference type="InterPro" id="IPR039393">
    <property type="entry name" value="Rhizopine-oxygenase-like"/>
</dbReference>
<evidence type="ECO:0000313" key="4">
    <source>
        <dbReference type="Proteomes" id="UP001150830"/>
    </source>
</evidence>
<dbReference type="PANTHER" id="PTHR12879">
    <property type="entry name" value="SPHINGOLIPID DELTA 4 DESATURASE/C-4 HYDROXYLASE PROTEIN DES2"/>
    <property type="match status" value="1"/>
</dbReference>
<accession>A0A9X3IR87</accession>
<evidence type="ECO:0000259" key="2">
    <source>
        <dbReference type="Pfam" id="PF00487"/>
    </source>
</evidence>
<organism evidence="3 4">
    <name type="scientific">Parathalassolituus penaei</name>
    <dbReference type="NCBI Taxonomy" id="2997323"/>
    <lineage>
        <taxon>Bacteria</taxon>
        <taxon>Pseudomonadati</taxon>
        <taxon>Pseudomonadota</taxon>
        <taxon>Gammaproteobacteria</taxon>
        <taxon>Oceanospirillales</taxon>
        <taxon>Oceanospirillaceae</taxon>
        <taxon>Parathalassolituus</taxon>
    </lineage>
</organism>
<feature type="transmembrane region" description="Helical" evidence="1">
    <location>
        <begin position="51"/>
        <end position="70"/>
    </location>
</feature>
<evidence type="ECO:0000256" key="1">
    <source>
        <dbReference type="SAM" id="Phobius"/>
    </source>
</evidence>
<protein>
    <submittedName>
        <fullName evidence="3">Fatty acid desaturase family protein</fullName>
    </submittedName>
</protein>
<gene>
    <name evidence="3" type="ORF">OUO13_05380</name>
</gene>
<evidence type="ECO:0000313" key="3">
    <source>
        <dbReference type="EMBL" id="MCY0964611.1"/>
    </source>
</evidence>
<reference evidence="3" key="1">
    <citation type="submission" date="2022-11" db="EMBL/GenBank/DDBJ databases">
        <title>Parathalassolutuus dongxingensis gen. nov., sp. nov., a novel member of family Oceanospirillaceae isolated from a coastal shrimp pond in Guangxi, China.</title>
        <authorList>
            <person name="Chen H."/>
        </authorList>
    </citation>
    <scope>NUCLEOTIDE SEQUENCE</scope>
    <source>
        <strain evidence="3">G-43</strain>
    </source>
</reference>
<feature type="domain" description="Fatty acid desaturase" evidence="2">
    <location>
        <begin position="73"/>
        <end position="315"/>
    </location>
</feature>
<keyword evidence="4" id="KW-1185">Reference proteome</keyword>
<dbReference type="GO" id="GO:0046513">
    <property type="term" value="P:ceramide biosynthetic process"/>
    <property type="evidence" value="ECO:0007669"/>
    <property type="project" value="TreeGrafter"/>
</dbReference>
<dbReference type="EMBL" id="JAPNOA010000018">
    <property type="protein sequence ID" value="MCY0964611.1"/>
    <property type="molecule type" value="Genomic_DNA"/>
</dbReference>
<dbReference type="InterPro" id="IPR005804">
    <property type="entry name" value="FA_desaturase_dom"/>
</dbReference>
<dbReference type="AlphaFoldDB" id="A0A9X3IR87"/>
<keyword evidence="1" id="KW-0472">Membrane</keyword>
<comment type="caution">
    <text evidence="3">The sequence shown here is derived from an EMBL/GenBank/DDBJ whole genome shotgun (WGS) entry which is preliminary data.</text>
</comment>
<proteinExistence type="predicted"/>
<dbReference type="Pfam" id="PF00487">
    <property type="entry name" value="FA_desaturase"/>
    <property type="match status" value="1"/>
</dbReference>
<dbReference type="PANTHER" id="PTHR12879:SF8">
    <property type="entry name" value="SPHINGOLIPID DELTA(4)-DESATURASE DES1"/>
    <property type="match status" value="1"/>
</dbReference>
<dbReference type="GO" id="GO:0016020">
    <property type="term" value="C:membrane"/>
    <property type="evidence" value="ECO:0007669"/>
    <property type="project" value="GOC"/>
</dbReference>
<dbReference type="CDD" id="cd03511">
    <property type="entry name" value="Rhizopine-oxygenase-like"/>
    <property type="match status" value="1"/>
</dbReference>
<sequence>MSSFGTRRDYSLTGASTPHAHAAGLVSANWYQTDIPRKTMKALMTRRDAPAIRDTLLWLALLVLFAGLGYLSWGTLWAIPCFVAYGVLYGSASDSRWHECSHGTAFKTRWMNDAVYQIASFMVFRESHVWKWSHARHHTDTIVVGRDYEIMAKRPVQIARLIAGLFGIPQTWGTLKSLLQHAGGDLNSEERNFIPLTEQTKVIRYARQTLLVHAAIIALALHLQSFYLVMVIGVLPSMYGVWIAFIFGLTQHAGLPENVLDHRLNCRTILMNPVFRFIYSNMNYHTEHHMFPMVPYHALPQLHELMKAELPVVYPSTFSAIREMLPALLIQTDNPEYDIQRELPQRSATDHQPAQHPQTA</sequence>
<keyword evidence="1" id="KW-0812">Transmembrane</keyword>
<feature type="transmembrane region" description="Helical" evidence="1">
    <location>
        <begin position="238"/>
        <end position="255"/>
    </location>
</feature>
<dbReference type="RefSeq" id="WP_283172826.1">
    <property type="nucleotide sequence ID" value="NZ_JAPNOA010000018.1"/>
</dbReference>
<dbReference type="GO" id="GO:0042284">
    <property type="term" value="F:sphingolipid delta-4 desaturase activity"/>
    <property type="evidence" value="ECO:0007669"/>
    <property type="project" value="TreeGrafter"/>
</dbReference>
<dbReference type="Proteomes" id="UP001150830">
    <property type="component" value="Unassembled WGS sequence"/>
</dbReference>